<proteinExistence type="predicted"/>
<dbReference type="Proteomes" id="UP001139000">
    <property type="component" value="Unassembled WGS sequence"/>
</dbReference>
<sequence>MLDNKDLIKAIKALTLAVKELTEELRYEREREEEEKPGYSITGISPEEFLIKAAVTRG</sequence>
<evidence type="ECO:0000256" key="1">
    <source>
        <dbReference type="SAM" id="Coils"/>
    </source>
</evidence>
<reference evidence="2" key="1">
    <citation type="submission" date="2021-12" db="EMBL/GenBank/DDBJ databases">
        <title>Novel species in genus Dyadobacter.</title>
        <authorList>
            <person name="Ma C."/>
        </authorList>
    </citation>
    <scope>NUCLEOTIDE SEQUENCE</scope>
    <source>
        <strain evidence="2">LJ419</strain>
    </source>
</reference>
<organism evidence="2 3">
    <name type="scientific">Dyadobacter chenwenxiniae</name>
    <dbReference type="NCBI Taxonomy" id="2906456"/>
    <lineage>
        <taxon>Bacteria</taxon>
        <taxon>Pseudomonadati</taxon>
        <taxon>Bacteroidota</taxon>
        <taxon>Cytophagia</taxon>
        <taxon>Cytophagales</taxon>
        <taxon>Spirosomataceae</taxon>
        <taxon>Dyadobacter</taxon>
    </lineage>
</organism>
<dbReference type="RefSeq" id="WP_234652313.1">
    <property type="nucleotide sequence ID" value="NZ_CP094997.1"/>
</dbReference>
<evidence type="ECO:0000313" key="3">
    <source>
        <dbReference type="Proteomes" id="UP001139000"/>
    </source>
</evidence>
<keyword evidence="1" id="KW-0175">Coiled coil</keyword>
<feature type="coiled-coil region" evidence="1">
    <location>
        <begin position="4"/>
        <end position="31"/>
    </location>
</feature>
<accession>A0A9X1PGT4</accession>
<dbReference type="EMBL" id="JAJTTC010000001">
    <property type="protein sequence ID" value="MCF0059960.1"/>
    <property type="molecule type" value="Genomic_DNA"/>
</dbReference>
<gene>
    <name evidence="2" type="ORF">LXM26_00535</name>
</gene>
<keyword evidence="3" id="KW-1185">Reference proteome</keyword>
<comment type="caution">
    <text evidence="2">The sequence shown here is derived from an EMBL/GenBank/DDBJ whole genome shotgun (WGS) entry which is preliminary data.</text>
</comment>
<evidence type="ECO:0000313" key="2">
    <source>
        <dbReference type="EMBL" id="MCF0059960.1"/>
    </source>
</evidence>
<name>A0A9X1PGT4_9BACT</name>
<protein>
    <submittedName>
        <fullName evidence="2">Uncharacterized protein</fullName>
    </submittedName>
</protein>
<dbReference type="AlphaFoldDB" id="A0A9X1PGT4"/>